<protein>
    <submittedName>
        <fullName evidence="2">Uncharacterized protein</fullName>
    </submittedName>
</protein>
<keyword evidence="1" id="KW-0472">Membrane</keyword>
<reference evidence="2 3" key="1">
    <citation type="journal article" date="2014" name="BMC Genomics">
        <title>Adaptive genomic structural variation in the grape powdery mildew pathogen, Erysiphe necator.</title>
        <authorList>
            <person name="Jones L."/>
            <person name="Riaz S."/>
            <person name="Morales-Cruz A."/>
            <person name="Amrine K.C."/>
            <person name="McGuire B."/>
            <person name="Gubler W.D."/>
            <person name="Walker M.A."/>
            <person name="Cantu D."/>
        </authorList>
    </citation>
    <scope>NUCLEOTIDE SEQUENCE [LARGE SCALE GENOMIC DNA]</scope>
    <source>
        <strain evidence="3">c</strain>
    </source>
</reference>
<feature type="transmembrane region" description="Helical" evidence="1">
    <location>
        <begin position="239"/>
        <end position="259"/>
    </location>
</feature>
<accession>A0A0B1P8M0</accession>
<dbReference type="Proteomes" id="UP000030854">
    <property type="component" value="Unassembled WGS sequence"/>
</dbReference>
<name>A0A0B1P8M0_UNCNE</name>
<keyword evidence="1" id="KW-1133">Transmembrane helix</keyword>
<keyword evidence="1" id="KW-0812">Transmembrane</keyword>
<evidence type="ECO:0000313" key="2">
    <source>
        <dbReference type="EMBL" id="KHJ34603.1"/>
    </source>
</evidence>
<evidence type="ECO:0000256" key="1">
    <source>
        <dbReference type="SAM" id="Phobius"/>
    </source>
</evidence>
<dbReference type="AlphaFoldDB" id="A0A0B1P8M0"/>
<proteinExistence type="predicted"/>
<evidence type="ECO:0000313" key="3">
    <source>
        <dbReference type="Proteomes" id="UP000030854"/>
    </source>
</evidence>
<keyword evidence="3" id="KW-1185">Reference proteome</keyword>
<sequence length="274" mass="31068">MVVYSELPVQDFPTSQLPAQELPAHNYFVPIPPSYERHPSFPLQKGLEFEPRNSDESNQFKVIETTEAMWKLKMKRNIGLLFRFLLFNSKEYTRILAILVMTASFLLVVTPLIIYAKAQKKPNDFDTFPKISPITTKPCILFAGVATMNFLISVLLLAFSLLSSKFSKSISFMNAMFTIVAAIGFCSSIGACLYLNKGSPNKVDLWKWSCNNAKLGFKSYALDFHFVCKILTLSWDFGLLQAALELYTVLISATAFVIVKYEHFSRYGRVGKIF</sequence>
<feature type="transmembrane region" description="Helical" evidence="1">
    <location>
        <begin position="95"/>
        <end position="116"/>
    </location>
</feature>
<organism evidence="2 3">
    <name type="scientific">Uncinula necator</name>
    <name type="common">Grape powdery mildew</name>
    <dbReference type="NCBI Taxonomy" id="52586"/>
    <lineage>
        <taxon>Eukaryota</taxon>
        <taxon>Fungi</taxon>
        <taxon>Dikarya</taxon>
        <taxon>Ascomycota</taxon>
        <taxon>Pezizomycotina</taxon>
        <taxon>Leotiomycetes</taxon>
        <taxon>Erysiphales</taxon>
        <taxon>Erysiphaceae</taxon>
        <taxon>Erysiphe</taxon>
    </lineage>
</organism>
<feature type="transmembrane region" description="Helical" evidence="1">
    <location>
        <begin position="140"/>
        <end position="162"/>
    </location>
</feature>
<feature type="transmembrane region" description="Helical" evidence="1">
    <location>
        <begin position="174"/>
        <end position="196"/>
    </location>
</feature>
<dbReference type="EMBL" id="JNVN01000797">
    <property type="protein sequence ID" value="KHJ34603.1"/>
    <property type="molecule type" value="Genomic_DNA"/>
</dbReference>
<gene>
    <name evidence="2" type="ORF">EV44_g3198</name>
</gene>
<dbReference type="HOGENOM" id="CLU_1016342_0_0_1"/>
<comment type="caution">
    <text evidence="2">The sequence shown here is derived from an EMBL/GenBank/DDBJ whole genome shotgun (WGS) entry which is preliminary data.</text>
</comment>